<dbReference type="GO" id="GO:0031429">
    <property type="term" value="C:box H/ACA snoRNP complex"/>
    <property type="evidence" value="ECO:0007669"/>
    <property type="project" value="TreeGrafter"/>
</dbReference>
<keyword evidence="8" id="KW-1185">Reference proteome</keyword>
<dbReference type="NCBIfam" id="TIGR00425">
    <property type="entry name" value="CBF5"/>
    <property type="match status" value="1"/>
</dbReference>
<evidence type="ECO:0000256" key="3">
    <source>
        <dbReference type="ARBA" id="ARBA00023235"/>
    </source>
</evidence>
<dbReference type="SUPFAM" id="SSF88697">
    <property type="entry name" value="PUA domain-like"/>
    <property type="match status" value="1"/>
</dbReference>
<name>A0AAV2NAZ4_9HYME</name>
<dbReference type="CDD" id="cd02572">
    <property type="entry name" value="PseudoU_synth_hDyskerin"/>
    <property type="match status" value="1"/>
</dbReference>
<dbReference type="InterPro" id="IPR032819">
    <property type="entry name" value="TruB_C"/>
</dbReference>
<evidence type="ECO:0000256" key="1">
    <source>
        <dbReference type="ARBA" id="ARBA00000073"/>
    </source>
</evidence>
<keyword evidence="3" id="KW-0413">Isomerase</keyword>
<evidence type="ECO:0000256" key="2">
    <source>
        <dbReference type="ARBA" id="ARBA00008999"/>
    </source>
</evidence>
<feature type="domain" description="Dyskerin-like" evidence="6">
    <location>
        <begin position="36"/>
        <end position="94"/>
    </location>
</feature>
<sequence>MAEDDKSKKKNKLPLGEIQRTMKCEIEPSNVEVKLECKDWPLLFKNYDKMLTRTKHFTPLTSGSTPLNRSISEYIKSGCINLDKPCNPSSHEVVAWIKRILRVEKTGHSGTLDPKVSGCLIVCIDRATRLAKSQQSAGKEYVAVFKLHSAPESIQKVKQSLEKLRGALFQRPPLISAVKRQLRIRTVYENELLDYNNETNMGVFRVSCEAGSYIRTMCVHLGLYIGTGANMQELRRSRSGVQSEKDAMVTMHDILDAQWLYDNHGDESYLRRVIKPLEVLLMNHKRIILKDSAVNAICYGAKIMLPGVIMYDQGIELNQEIVIVTTKGEAVALAIALMTSPTMAACDHGVAAKIKRVIMERDAYPRKWGLGPKASQKKRMIVDGTLDKYGKPNENTPATWLQNYTDYSATTTTPTVEIKTEKNGDVGSRKRKREDDTTMDTTIDTTMDTTMDTTNVSMKQEEISPEISSPKDKKKEKKDKKKKKKEKQNTEGEKSMVVEEGASGESPVKEEKRKKKKKKDKNREPTSS</sequence>
<dbReference type="InterPro" id="IPR002478">
    <property type="entry name" value="PUA"/>
</dbReference>
<dbReference type="Pfam" id="PF08068">
    <property type="entry name" value="DKCLD"/>
    <property type="match status" value="1"/>
</dbReference>
<evidence type="ECO:0000256" key="4">
    <source>
        <dbReference type="SAM" id="MobiDB-lite"/>
    </source>
</evidence>
<dbReference type="GO" id="GO:0000495">
    <property type="term" value="P:box H/ACA sno(s)RNA 3'-end processing"/>
    <property type="evidence" value="ECO:0007669"/>
    <property type="project" value="TreeGrafter"/>
</dbReference>
<dbReference type="GO" id="GO:0031118">
    <property type="term" value="P:rRNA pseudouridine synthesis"/>
    <property type="evidence" value="ECO:0007669"/>
    <property type="project" value="TreeGrafter"/>
</dbReference>
<dbReference type="CDD" id="cd21148">
    <property type="entry name" value="PUA_Cbf5"/>
    <property type="match status" value="1"/>
</dbReference>
<dbReference type="Gene3D" id="2.30.130.10">
    <property type="entry name" value="PUA domain"/>
    <property type="match status" value="1"/>
</dbReference>
<evidence type="ECO:0000313" key="7">
    <source>
        <dbReference type="EMBL" id="CAL1676737.1"/>
    </source>
</evidence>
<feature type="compositionally biased region" description="Basic and acidic residues" evidence="4">
    <location>
        <begin position="418"/>
        <end position="436"/>
    </location>
</feature>
<comment type="similarity">
    <text evidence="2">Belongs to the pseudouridine synthase TruB family.</text>
</comment>
<comment type="catalytic activity">
    <reaction evidence="1">
        <text>a uridine in RNA = a pseudouridine in RNA</text>
        <dbReference type="Rhea" id="RHEA:48348"/>
        <dbReference type="Rhea" id="RHEA-COMP:12068"/>
        <dbReference type="Rhea" id="RHEA-COMP:12069"/>
        <dbReference type="ChEBI" id="CHEBI:65314"/>
        <dbReference type="ChEBI" id="CHEBI:65315"/>
    </reaction>
</comment>
<accession>A0AAV2NAZ4</accession>
<dbReference type="SMART" id="SM01136">
    <property type="entry name" value="DKCLD"/>
    <property type="match status" value="1"/>
</dbReference>
<reference evidence="7" key="1">
    <citation type="submission" date="2024-04" db="EMBL/GenBank/DDBJ databases">
        <authorList>
            <consortium name="Molecular Ecology Group"/>
        </authorList>
    </citation>
    <scope>NUCLEOTIDE SEQUENCE</scope>
</reference>
<dbReference type="GO" id="GO:1990481">
    <property type="term" value="P:mRNA pseudouridine synthesis"/>
    <property type="evidence" value="ECO:0007669"/>
    <property type="project" value="TreeGrafter"/>
</dbReference>
<dbReference type="GO" id="GO:0031120">
    <property type="term" value="P:snRNA pseudouridine synthesis"/>
    <property type="evidence" value="ECO:0007669"/>
    <property type="project" value="TreeGrafter"/>
</dbReference>
<dbReference type="PROSITE" id="PS50890">
    <property type="entry name" value="PUA"/>
    <property type="match status" value="1"/>
</dbReference>
<dbReference type="InterPro" id="IPR020103">
    <property type="entry name" value="PsdUridine_synth_cat_dom_sf"/>
</dbReference>
<dbReference type="Pfam" id="PF16198">
    <property type="entry name" value="TruB_C_2"/>
    <property type="match status" value="1"/>
</dbReference>
<dbReference type="SUPFAM" id="SSF55120">
    <property type="entry name" value="Pseudouridine synthase"/>
    <property type="match status" value="1"/>
</dbReference>
<organism evidence="7 8">
    <name type="scientific">Lasius platythorax</name>
    <dbReference type="NCBI Taxonomy" id="488582"/>
    <lineage>
        <taxon>Eukaryota</taxon>
        <taxon>Metazoa</taxon>
        <taxon>Ecdysozoa</taxon>
        <taxon>Arthropoda</taxon>
        <taxon>Hexapoda</taxon>
        <taxon>Insecta</taxon>
        <taxon>Pterygota</taxon>
        <taxon>Neoptera</taxon>
        <taxon>Endopterygota</taxon>
        <taxon>Hymenoptera</taxon>
        <taxon>Apocrita</taxon>
        <taxon>Aculeata</taxon>
        <taxon>Formicoidea</taxon>
        <taxon>Formicidae</taxon>
        <taxon>Formicinae</taxon>
        <taxon>Lasius</taxon>
        <taxon>Lasius</taxon>
    </lineage>
</organism>
<dbReference type="InterPro" id="IPR004802">
    <property type="entry name" value="tRNA_PsdUridine_synth_B_fam"/>
</dbReference>
<dbReference type="InterPro" id="IPR002501">
    <property type="entry name" value="PsdUridine_synth_N"/>
</dbReference>
<evidence type="ECO:0000259" key="6">
    <source>
        <dbReference type="SMART" id="SM01136"/>
    </source>
</evidence>
<dbReference type="PANTHER" id="PTHR23127:SF0">
    <property type="entry name" value="H_ACA RIBONUCLEOPROTEIN COMPLEX SUBUNIT DKC1"/>
    <property type="match status" value="1"/>
</dbReference>
<evidence type="ECO:0000313" key="8">
    <source>
        <dbReference type="Proteomes" id="UP001497644"/>
    </source>
</evidence>
<gene>
    <name evidence="7" type="ORF">LPLAT_LOCUS2864</name>
</gene>
<dbReference type="Pfam" id="PF01472">
    <property type="entry name" value="PUA"/>
    <property type="match status" value="1"/>
</dbReference>
<dbReference type="EMBL" id="OZ034835">
    <property type="protein sequence ID" value="CAL1676737.1"/>
    <property type="molecule type" value="Genomic_DNA"/>
</dbReference>
<evidence type="ECO:0000259" key="5">
    <source>
        <dbReference type="SMART" id="SM00359"/>
    </source>
</evidence>
<dbReference type="PANTHER" id="PTHR23127">
    <property type="entry name" value="CENTROMERE/MICROTUBULE BINDING PROTEIN CBF5"/>
    <property type="match status" value="1"/>
</dbReference>
<dbReference type="GO" id="GO:0009982">
    <property type="term" value="F:pseudouridine synthase activity"/>
    <property type="evidence" value="ECO:0007669"/>
    <property type="project" value="InterPro"/>
</dbReference>
<dbReference type="InterPro" id="IPR015947">
    <property type="entry name" value="PUA-like_sf"/>
</dbReference>
<dbReference type="NCBIfam" id="TIGR00451">
    <property type="entry name" value="unchar_dom_2"/>
    <property type="match status" value="1"/>
</dbReference>
<dbReference type="NCBIfam" id="NF003280">
    <property type="entry name" value="PRK04270.1"/>
    <property type="match status" value="1"/>
</dbReference>
<dbReference type="InterPro" id="IPR004521">
    <property type="entry name" value="Uncharacterised_CHP00451"/>
</dbReference>
<dbReference type="Proteomes" id="UP001497644">
    <property type="component" value="Chromosome 12"/>
</dbReference>
<dbReference type="Pfam" id="PF01509">
    <property type="entry name" value="TruB_N"/>
    <property type="match status" value="1"/>
</dbReference>
<dbReference type="InterPro" id="IPR036974">
    <property type="entry name" value="PUA_sf"/>
</dbReference>
<dbReference type="GO" id="GO:0003723">
    <property type="term" value="F:RNA binding"/>
    <property type="evidence" value="ECO:0007669"/>
    <property type="project" value="InterPro"/>
</dbReference>
<feature type="region of interest" description="Disordered" evidence="4">
    <location>
        <begin position="415"/>
        <end position="528"/>
    </location>
</feature>
<feature type="compositionally biased region" description="Basic and acidic residues" evidence="4">
    <location>
        <begin position="487"/>
        <end position="497"/>
    </location>
</feature>
<feature type="domain" description="PUA" evidence="5">
    <location>
        <begin position="285"/>
        <end position="359"/>
    </location>
</feature>
<dbReference type="Gene3D" id="3.30.2350.10">
    <property type="entry name" value="Pseudouridine synthase"/>
    <property type="match status" value="1"/>
</dbReference>
<dbReference type="AlphaFoldDB" id="A0AAV2NAZ4"/>
<dbReference type="FunFam" id="3.30.2350.10:FF:000001">
    <property type="entry name" value="H/ACA ribonucleoprotein complex subunit CBF5"/>
    <property type="match status" value="1"/>
</dbReference>
<dbReference type="InterPro" id="IPR012960">
    <property type="entry name" value="Dyskerin-like"/>
</dbReference>
<proteinExistence type="inferred from homology"/>
<dbReference type="SMART" id="SM00359">
    <property type="entry name" value="PUA"/>
    <property type="match status" value="1"/>
</dbReference>
<feature type="compositionally biased region" description="Basic residues" evidence="4">
    <location>
        <begin position="472"/>
        <end position="486"/>
    </location>
</feature>
<protein>
    <submittedName>
        <fullName evidence="7">Uncharacterized protein</fullName>
    </submittedName>
</protein>
<feature type="compositionally biased region" description="Low complexity" evidence="4">
    <location>
        <begin position="439"/>
        <end position="454"/>
    </location>
</feature>